<name>A0AAU7CAY5_9BACT</name>
<dbReference type="AlphaFoldDB" id="A0AAU7CAY5"/>
<protein>
    <submittedName>
        <fullName evidence="1">Uncharacterized protein</fullName>
    </submittedName>
</protein>
<dbReference type="RefSeq" id="WP_406695141.1">
    <property type="nucleotide sequence ID" value="NZ_CP155447.1"/>
</dbReference>
<dbReference type="EMBL" id="CP155447">
    <property type="protein sequence ID" value="XBH02399.1"/>
    <property type="molecule type" value="Genomic_DNA"/>
</dbReference>
<organism evidence="1">
    <name type="scientific">Singulisphaera sp. Ch08</name>
    <dbReference type="NCBI Taxonomy" id="3120278"/>
    <lineage>
        <taxon>Bacteria</taxon>
        <taxon>Pseudomonadati</taxon>
        <taxon>Planctomycetota</taxon>
        <taxon>Planctomycetia</taxon>
        <taxon>Isosphaerales</taxon>
        <taxon>Isosphaeraceae</taxon>
        <taxon>Singulisphaera</taxon>
    </lineage>
</organism>
<evidence type="ECO:0000313" key="1">
    <source>
        <dbReference type="EMBL" id="XBH02399.1"/>
    </source>
</evidence>
<sequence>MSNHSQPPTTTDIGDVKNGPLAKAGQSLIGVYQDYQQYMEAGGNGHFTSPRGANVIIDGSNVGVVIRGEDWVALQAALSELGMQVRATDPNTKSIEGLLPIAQLPTVAQLSLVSAVNPIYRPRHSQPLG</sequence>
<reference evidence="1" key="1">
    <citation type="submission" date="2024-05" db="EMBL/GenBank/DDBJ databases">
        <title>Planctomycetes of the genus Singulisphaera possess chitinolytic capabilities.</title>
        <authorList>
            <person name="Ivanova A."/>
        </authorList>
    </citation>
    <scope>NUCLEOTIDE SEQUENCE</scope>
    <source>
        <strain evidence="1">Ch08T</strain>
    </source>
</reference>
<accession>A0AAU7CAY5</accession>
<proteinExistence type="predicted"/>
<gene>
    <name evidence="1" type="ORF">V5E97_29305</name>
</gene>